<dbReference type="Gene3D" id="3.20.20.80">
    <property type="entry name" value="Glycosidases"/>
    <property type="match status" value="1"/>
</dbReference>
<dbReference type="PANTHER" id="PTHR40079">
    <property type="entry name" value="MANNAN ENDO-1,4-BETA-MANNOSIDASE E-RELATED"/>
    <property type="match status" value="1"/>
</dbReference>
<keyword evidence="2 4" id="KW-0378">Hydrolase</keyword>
<evidence type="ECO:0000256" key="4">
    <source>
        <dbReference type="PROSITE-ProRule" id="PRU01100"/>
    </source>
</evidence>
<dbReference type="PANTHER" id="PTHR40079:SF4">
    <property type="entry name" value="GH26 DOMAIN-CONTAINING PROTEIN-RELATED"/>
    <property type="match status" value="1"/>
</dbReference>
<dbReference type="PROSITE" id="PS51764">
    <property type="entry name" value="GH26"/>
    <property type="match status" value="1"/>
</dbReference>
<protein>
    <recommendedName>
        <fullName evidence="6">GH26 domain-containing protein</fullName>
    </recommendedName>
</protein>
<dbReference type="AlphaFoldDB" id="A0AAD5XJ13"/>
<evidence type="ECO:0000256" key="1">
    <source>
        <dbReference type="ARBA" id="ARBA00007754"/>
    </source>
</evidence>
<evidence type="ECO:0000256" key="3">
    <source>
        <dbReference type="ARBA" id="ARBA00023295"/>
    </source>
</evidence>
<dbReference type="GO" id="GO:0006080">
    <property type="term" value="P:substituted mannan metabolic process"/>
    <property type="evidence" value="ECO:0007669"/>
    <property type="project" value="InterPro"/>
</dbReference>
<evidence type="ECO:0000256" key="2">
    <source>
        <dbReference type="ARBA" id="ARBA00022801"/>
    </source>
</evidence>
<proteinExistence type="inferred from homology"/>
<name>A0AAD5XJ13_9FUNG</name>
<dbReference type="EMBL" id="JADGJH010000293">
    <property type="protein sequence ID" value="KAJ3131480.1"/>
    <property type="molecule type" value="Genomic_DNA"/>
</dbReference>
<keyword evidence="3 4" id="KW-0326">Glycosidase</keyword>
<gene>
    <name evidence="7" type="ORF">HK100_006309</name>
</gene>
<sequence>MKRHALLHAMFWLKAFVAMLMGLFCLMWFAWRIYDLHSRASPTFYTGLQAVTNAFLPNGTVNPTCYHNTSSGLARLEPAITSALTLGFSLDWSYDTPTTIVDKLNGYKPLVFNTFMDFDTSIPGYFSASLLNWFGSECGRTGAMLELTIQPTAVPISLYQQVHFDTLSAALYQINSRYGVPILLRFGHEMNGPWNTWSFDPIGYPELFRNMTLSVRKHTNMTAMVWGPNIGFGYPFNNSGSTTPPTNKSDPRFALLDTNGDGVINEYDDPYGPYYPGDDYVDWVALSLYYYPPDETHNHDIAPGFFDAYLTGIGYNQANGNQWWELYYNFYARFCGPNGHGKPMMLPETGAPYLYNETYLANGEVSTVPGPTATWPGDPLAVSAVTIRQEWYDSLFNQTVLSIYPKLKLVVNFEEEKILSNYWRDWRLTNDSTQLAAFQQIITGFQKQLPSATSFTFGCDGTVMLT</sequence>
<dbReference type="GO" id="GO:0016985">
    <property type="term" value="F:mannan endo-1,4-beta-mannosidase activity"/>
    <property type="evidence" value="ECO:0007669"/>
    <property type="project" value="InterPro"/>
</dbReference>
<evidence type="ECO:0000313" key="7">
    <source>
        <dbReference type="EMBL" id="KAJ3131480.1"/>
    </source>
</evidence>
<keyword evidence="5" id="KW-0812">Transmembrane</keyword>
<keyword evidence="5" id="KW-1133">Transmembrane helix</keyword>
<feature type="transmembrane region" description="Helical" evidence="5">
    <location>
        <begin position="12"/>
        <end position="31"/>
    </location>
</feature>
<evidence type="ECO:0000256" key="5">
    <source>
        <dbReference type="SAM" id="Phobius"/>
    </source>
</evidence>
<evidence type="ECO:0000313" key="8">
    <source>
        <dbReference type="Proteomes" id="UP001211907"/>
    </source>
</evidence>
<dbReference type="Proteomes" id="UP001211907">
    <property type="component" value="Unassembled WGS sequence"/>
</dbReference>
<keyword evidence="5" id="KW-0472">Membrane</keyword>
<feature type="domain" description="GH26" evidence="6">
    <location>
        <begin position="67"/>
        <end position="438"/>
    </location>
</feature>
<accession>A0AAD5XJ13</accession>
<dbReference type="InterPro" id="IPR017853">
    <property type="entry name" value="GH"/>
</dbReference>
<dbReference type="SUPFAM" id="SSF51445">
    <property type="entry name" value="(Trans)glycosidases"/>
    <property type="match status" value="1"/>
</dbReference>
<dbReference type="InterPro" id="IPR022790">
    <property type="entry name" value="GH26_dom"/>
</dbReference>
<feature type="active site" description="Nucleophile" evidence="4">
    <location>
        <position position="348"/>
    </location>
</feature>
<dbReference type="InterPro" id="IPR000805">
    <property type="entry name" value="Glyco_hydro_26"/>
</dbReference>
<reference evidence="7" key="1">
    <citation type="submission" date="2020-05" db="EMBL/GenBank/DDBJ databases">
        <title>Phylogenomic resolution of chytrid fungi.</title>
        <authorList>
            <person name="Stajich J.E."/>
            <person name="Amses K."/>
            <person name="Simmons R."/>
            <person name="Seto K."/>
            <person name="Myers J."/>
            <person name="Bonds A."/>
            <person name="Quandt C.A."/>
            <person name="Barry K."/>
            <person name="Liu P."/>
            <person name="Grigoriev I."/>
            <person name="Longcore J.E."/>
            <person name="James T.Y."/>
        </authorList>
    </citation>
    <scope>NUCLEOTIDE SEQUENCE</scope>
    <source>
        <strain evidence="7">JEL0513</strain>
    </source>
</reference>
<keyword evidence="8" id="KW-1185">Reference proteome</keyword>
<organism evidence="7 8">
    <name type="scientific">Physocladia obscura</name>
    <dbReference type="NCBI Taxonomy" id="109957"/>
    <lineage>
        <taxon>Eukaryota</taxon>
        <taxon>Fungi</taxon>
        <taxon>Fungi incertae sedis</taxon>
        <taxon>Chytridiomycota</taxon>
        <taxon>Chytridiomycota incertae sedis</taxon>
        <taxon>Chytridiomycetes</taxon>
        <taxon>Chytridiales</taxon>
        <taxon>Chytriomycetaceae</taxon>
        <taxon>Physocladia</taxon>
    </lineage>
</organism>
<evidence type="ECO:0000259" key="6">
    <source>
        <dbReference type="PROSITE" id="PS51764"/>
    </source>
</evidence>
<comment type="caution">
    <text evidence="7">The sequence shown here is derived from an EMBL/GenBank/DDBJ whole genome shotgun (WGS) entry which is preliminary data.</text>
</comment>
<feature type="active site" description="Proton donor" evidence="4">
    <location>
        <position position="189"/>
    </location>
</feature>
<comment type="similarity">
    <text evidence="1 4">Belongs to the glycosyl hydrolase 26 family.</text>
</comment>